<organism evidence="4">
    <name type="scientific">freshwater metagenome</name>
    <dbReference type="NCBI Taxonomy" id="449393"/>
    <lineage>
        <taxon>unclassified sequences</taxon>
        <taxon>metagenomes</taxon>
        <taxon>ecological metagenomes</taxon>
    </lineage>
</organism>
<dbReference type="InterPro" id="IPR003593">
    <property type="entry name" value="AAA+_ATPase"/>
</dbReference>
<name>A0A6J6M4L7_9ZZZZ</name>
<gene>
    <name evidence="4" type="ORF">UFOPK2242_01288</name>
</gene>
<sequence length="270" mass="29564">MAHMTSSTESAKTPLEDATTAPVLLIEDLHVEADGSEILRGVSLSIGAGEIHTLMGPNGSGKSTLANALLANPAYTITKGRIVFKGEDITQLPTDERAARGLFLGFQHPEEIPGVSVLNFLRQSMAVRKGINDLSVLEVRMALIEWTKRLGMDQRFTQRYLNEGFSGGERKRNEILQMALMEPDLAILDETDSGLDIDALRDVANGIIEVRNSRPELGVLIITHYQRILEHLTPDRVHVLLDGKIVSTGGPEIALRIEAEGFDSFRDEAA</sequence>
<dbReference type="PROSITE" id="PS00211">
    <property type="entry name" value="ABC_TRANSPORTER_1"/>
    <property type="match status" value="1"/>
</dbReference>
<dbReference type="SUPFAM" id="SSF52540">
    <property type="entry name" value="P-loop containing nucleoside triphosphate hydrolases"/>
    <property type="match status" value="1"/>
</dbReference>
<dbReference type="InterPro" id="IPR017871">
    <property type="entry name" value="ABC_transporter-like_CS"/>
</dbReference>
<evidence type="ECO:0000259" key="3">
    <source>
        <dbReference type="PROSITE" id="PS50893"/>
    </source>
</evidence>
<dbReference type="GO" id="GO:0005524">
    <property type="term" value="F:ATP binding"/>
    <property type="evidence" value="ECO:0007669"/>
    <property type="project" value="UniProtKB-KW"/>
</dbReference>
<dbReference type="InterPro" id="IPR003439">
    <property type="entry name" value="ABC_transporter-like_ATP-bd"/>
</dbReference>
<dbReference type="InterPro" id="IPR010230">
    <property type="entry name" value="FeS-cluster_ATPase_SufC"/>
</dbReference>
<dbReference type="InterPro" id="IPR027417">
    <property type="entry name" value="P-loop_NTPase"/>
</dbReference>
<keyword evidence="1" id="KW-0547">Nucleotide-binding</keyword>
<dbReference type="GO" id="GO:0016887">
    <property type="term" value="F:ATP hydrolysis activity"/>
    <property type="evidence" value="ECO:0007669"/>
    <property type="project" value="InterPro"/>
</dbReference>
<reference evidence="4" key="1">
    <citation type="submission" date="2020-05" db="EMBL/GenBank/DDBJ databases">
        <authorList>
            <person name="Chiriac C."/>
            <person name="Salcher M."/>
            <person name="Ghai R."/>
            <person name="Kavagutti S V."/>
        </authorList>
    </citation>
    <scope>NUCLEOTIDE SEQUENCE</scope>
</reference>
<dbReference type="AlphaFoldDB" id="A0A6J6M4L7"/>
<dbReference type="PANTHER" id="PTHR43204:SF1">
    <property type="entry name" value="ABC TRANSPORTER I FAMILY MEMBER 6, CHLOROPLASTIC"/>
    <property type="match status" value="1"/>
</dbReference>
<accession>A0A6J6M4L7</accession>
<keyword evidence="2" id="KW-0067">ATP-binding</keyword>
<evidence type="ECO:0000256" key="2">
    <source>
        <dbReference type="ARBA" id="ARBA00022840"/>
    </source>
</evidence>
<dbReference type="NCBIfam" id="TIGR01978">
    <property type="entry name" value="sufC"/>
    <property type="match status" value="1"/>
</dbReference>
<dbReference type="PANTHER" id="PTHR43204">
    <property type="entry name" value="ABC TRANSPORTER I FAMILY MEMBER 6, CHLOROPLASTIC"/>
    <property type="match status" value="1"/>
</dbReference>
<evidence type="ECO:0000313" key="4">
    <source>
        <dbReference type="EMBL" id="CAB4667463.1"/>
    </source>
</evidence>
<protein>
    <submittedName>
        <fullName evidence="4">Unannotated protein</fullName>
    </submittedName>
</protein>
<dbReference type="PROSITE" id="PS50893">
    <property type="entry name" value="ABC_TRANSPORTER_2"/>
    <property type="match status" value="1"/>
</dbReference>
<feature type="domain" description="ABC transporter" evidence="3">
    <location>
        <begin position="24"/>
        <end position="267"/>
    </location>
</feature>
<proteinExistence type="predicted"/>
<dbReference type="Gene3D" id="3.40.50.300">
    <property type="entry name" value="P-loop containing nucleotide triphosphate hydrolases"/>
    <property type="match status" value="1"/>
</dbReference>
<dbReference type="SMART" id="SM00382">
    <property type="entry name" value="AAA"/>
    <property type="match status" value="1"/>
</dbReference>
<dbReference type="Pfam" id="PF00005">
    <property type="entry name" value="ABC_tran"/>
    <property type="match status" value="1"/>
</dbReference>
<dbReference type="EMBL" id="CAEZWM010000188">
    <property type="protein sequence ID" value="CAB4667463.1"/>
    <property type="molecule type" value="Genomic_DNA"/>
</dbReference>
<evidence type="ECO:0000256" key="1">
    <source>
        <dbReference type="ARBA" id="ARBA00022741"/>
    </source>
</evidence>
<dbReference type="CDD" id="cd03217">
    <property type="entry name" value="ABC_FeS_Assembly"/>
    <property type="match status" value="1"/>
</dbReference>